<comment type="similarity">
    <text evidence="1">Belongs to the MreC family.</text>
</comment>
<dbReference type="GO" id="GO:0005886">
    <property type="term" value="C:plasma membrane"/>
    <property type="evidence" value="ECO:0007669"/>
    <property type="project" value="TreeGrafter"/>
</dbReference>
<dbReference type="Proteomes" id="UP000230051">
    <property type="component" value="Unassembled WGS sequence"/>
</dbReference>
<dbReference type="InterPro" id="IPR055342">
    <property type="entry name" value="MreC_beta-barrel_core"/>
</dbReference>
<gene>
    <name evidence="7" type="primary">mreC</name>
    <name evidence="7" type="ORF">CO019_00890</name>
</gene>
<evidence type="ECO:0000256" key="4">
    <source>
        <dbReference type="ARBA" id="ARBA00032089"/>
    </source>
</evidence>
<dbReference type="InterPro" id="IPR007221">
    <property type="entry name" value="MreC"/>
</dbReference>
<dbReference type="GO" id="GO:0008360">
    <property type="term" value="P:regulation of cell shape"/>
    <property type="evidence" value="ECO:0007669"/>
    <property type="project" value="UniProtKB-KW"/>
</dbReference>
<protein>
    <recommendedName>
        <fullName evidence="2">Cell shape-determining protein MreC</fullName>
    </recommendedName>
    <alternativeName>
        <fullName evidence="4">Cell shape protein MreC</fullName>
    </alternativeName>
</protein>
<keyword evidence="5" id="KW-0472">Membrane</keyword>
<dbReference type="Gene3D" id="2.40.10.340">
    <property type="entry name" value="Rod shape-determining protein MreC, domain 1"/>
    <property type="match status" value="1"/>
</dbReference>
<dbReference type="InterPro" id="IPR042175">
    <property type="entry name" value="Cell/Rod_MreC_2"/>
</dbReference>
<dbReference type="EMBL" id="PFQW01000021">
    <property type="protein sequence ID" value="PJC65783.1"/>
    <property type="molecule type" value="Genomic_DNA"/>
</dbReference>
<feature type="transmembrane region" description="Helical" evidence="5">
    <location>
        <begin position="6"/>
        <end position="31"/>
    </location>
</feature>
<evidence type="ECO:0000256" key="2">
    <source>
        <dbReference type="ARBA" id="ARBA00013855"/>
    </source>
</evidence>
<keyword evidence="3" id="KW-0133">Cell shape</keyword>
<organism evidence="7 8">
    <name type="scientific">Candidatus Berkelbacteria bacterium CG_4_9_14_0_2_um_filter_42_30</name>
    <dbReference type="NCBI Taxonomy" id="1974506"/>
    <lineage>
        <taxon>Bacteria</taxon>
        <taxon>Candidatus Berkelbacteria</taxon>
    </lineage>
</organism>
<dbReference type="NCBIfam" id="TIGR00219">
    <property type="entry name" value="mreC"/>
    <property type="match status" value="1"/>
</dbReference>
<reference evidence="8" key="1">
    <citation type="submission" date="2017-09" db="EMBL/GenBank/DDBJ databases">
        <title>Depth-based differentiation of microbial function through sediment-hosted aquifers and enrichment of novel symbionts in the deep terrestrial subsurface.</title>
        <authorList>
            <person name="Probst A.J."/>
            <person name="Ladd B."/>
            <person name="Jarett J.K."/>
            <person name="Geller-Mcgrath D.E."/>
            <person name="Sieber C.M.K."/>
            <person name="Emerson J.B."/>
            <person name="Anantharaman K."/>
            <person name="Thomas B.C."/>
            <person name="Malmstrom R."/>
            <person name="Stieglmeier M."/>
            <person name="Klingl A."/>
            <person name="Woyke T."/>
            <person name="Ryan C.M."/>
            <person name="Banfield J.F."/>
        </authorList>
    </citation>
    <scope>NUCLEOTIDE SEQUENCE [LARGE SCALE GENOMIC DNA]</scope>
</reference>
<name>A0A2M8G2A1_9BACT</name>
<evidence type="ECO:0000259" key="6">
    <source>
        <dbReference type="Pfam" id="PF04085"/>
    </source>
</evidence>
<evidence type="ECO:0000256" key="3">
    <source>
        <dbReference type="ARBA" id="ARBA00022960"/>
    </source>
</evidence>
<sequence>MTKHNLTVFFILLLLSLVIIFFGQNQIILLFKHYLSEILRPFEIVFSKASNWLSFWQSVVFNIKNIKESNTRLISENLDLYNKLAKLSQLEEENFLLRKKLNLSQKAINTRLASVIGRDFQNNRSFLIDKGTNDGIATGMVVISEGETLIGRIADASYGISKVQTMLDTQSRISAITATSKISGLVRGLGSDVIFDLIVKDKKPEIGELVISSGTDGIWPRGFIIGKIKEVKSQDNQVFNTADIELLSKLQDFDSVFVILSSQ</sequence>
<dbReference type="PIRSF" id="PIRSF038471">
    <property type="entry name" value="MreC"/>
    <property type="match status" value="1"/>
</dbReference>
<proteinExistence type="inferred from homology"/>
<dbReference type="PANTHER" id="PTHR34138:SF1">
    <property type="entry name" value="CELL SHAPE-DETERMINING PROTEIN MREC"/>
    <property type="match status" value="1"/>
</dbReference>
<comment type="caution">
    <text evidence="7">The sequence shown here is derived from an EMBL/GenBank/DDBJ whole genome shotgun (WGS) entry which is preliminary data.</text>
</comment>
<accession>A0A2M8G2A1</accession>
<evidence type="ECO:0000256" key="1">
    <source>
        <dbReference type="ARBA" id="ARBA00009369"/>
    </source>
</evidence>
<dbReference type="InterPro" id="IPR042177">
    <property type="entry name" value="Cell/Rod_1"/>
</dbReference>
<evidence type="ECO:0000313" key="7">
    <source>
        <dbReference type="EMBL" id="PJC65783.1"/>
    </source>
</evidence>
<dbReference type="Gene3D" id="2.40.10.350">
    <property type="entry name" value="Rod shape-determining protein MreC, domain 2"/>
    <property type="match status" value="1"/>
</dbReference>
<keyword evidence="5" id="KW-1133">Transmembrane helix</keyword>
<keyword evidence="5" id="KW-0812">Transmembrane</keyword>
<dbReference type="Pfam" id="PF04085">
    <property type="entry name" value="MreC"/>
    <property type="match status" value="1"/>
</dbReference>
<dbReference type="AlphaFoldDB" id="A0A2M8G2A1"/>
<dbReference type="PANTHER" id="PTHR34138">
    <property type="entry name" value="CELL SHAPE-DETERMINING PROTEIN MREC"/>
    <property type="match status" value="1"/>
</dbReference>
<evidence type="ECO:0000313" key="8">
    <source>
        <dbReference type="Proteomes" id="UP000230051"/>
    </source>
</evidence>
<evidence type="ECO:0000256" key="5">
    <source>
        <dbReference type="SAM" id="Phobius"/>
    </source>
</evidence>
<feature type="domain" description="Rod shape-determining protein MreC beta-barrel core" evidence="6">
    <location>
        <begin position="115"/>
        <end position="259"/>
    </location>
</feature>